<proteinExistence type="predicted"/>
<name>A0AAV1RN36_9ROSI</name>
<dbReference type="InterPro" id="IPR032675">
    <property type="entry name" value="LRR_dom_sf"/>
</dbReference>
<dbReference type="AlphaFoldDB" id="A0AAV1RN36"/>
<organism evidence="1 2">
    <name type="scientific">Dovyalis caffra</name>
    <dbReference type="NCBI Taxonomy" id="77055"/>
    <lineage>
        <taxon>Eukaryota</taxon>
        <taxon>Viridiplantae</taxon>
        <taxon>Streptophyta</taxon>
        <taxon>Embryophyta</taxon>
        <taxon>Tracheophyta</taxon>
        <taxon>Spermatophyta</taxon>
        <taxon>Magnoliopsida</taxon>
        <taxon>eudicotyledons</taxon>
        <taxon>Gunneridae</taxon>
        <taxon>Pentapetalae</taxon>
        <taxon>rosids</taxon>
        <taxon>fabids</taxon>
        <taxon>Malpighiales</taxon>
        <taxon>Salicaceae</taxon>
        <taxon>Flacourtieae</taxon>
        <taxon>Dovyalis</taxon>
    </lineage>
</organism>
<gene>
    <name evidence="1" type="ORF">DCAF_LOCUS11988</name>
</gene>
<dbReference type="SUPFAM" id="SSF52058">
    <property type="entry name" value="L domain-like"/>
    <property type="match status" value="1"/>
</dbReference>
<reference evidence="1 2" key="1">
    <citation type="submission" date="2024-01" db="EMBL/GenBank/DDBJ databases">
        <authorList>
            <person name="Waweru B."/>
        </authorList>
    </citation>
    <scope>NUCLEOTIDE SEQUENCE [LARGE SCALE GENOMIC DNA]</scope>
</reference>
<dbReference type="EMBL" id="CAWUPB010001009">
    <property type="protein sequence ID" value="CAK7336962.1"/>
    <property type="molecule type" value="Genomic_DNA"/>
</dbReference>
<evidence type="ECO:0000313" key="2">
    <source>
        <dbReference type="Proteomes" id="UP001314170"/>
    </source>
</evidence>
<protein>
    <recommendedName>
        <fullName evidence="3">NB-ARC domain-containing protein</fullName>
    </recommendedName>
</protein>
<dbReference type="Gene3D" id="3.80.10.10">
    <property type="entry name" value="Ribonuclease Inhibitor"/>
    <property type="match status" value="1"/>
</dbReference>
<comment type="caution">
    <text evidence="1">The sequence shown here is derived from an EMBL/GenBank/DDBJ whole genome shotgun (WGS) entry which is preliminary data.</text>
</comment>
<dbReference type="Proteomes" id="UP001314170">
    <property type="component" value="Unassembled WGS sequence"/>
</dbReference>
<accession>A0AAV1RN36</accession>
<sequence>MPKIIRINDGFASFLLEMHYDGVDKHEILSGDADRNDFLTEGEKTSVENVRSMAYDVDDVNVNFMYHKNRNKIWMMKNHGESCLFIKDDNLVGIEKLLLPATAKLLAIKEEVPMNLSPMIYKQLVEMLVNFLHPRKYVIVLDDAWSIDLCGEINVALANGLPLVIVALAVRMSTKKLEFEWGDVHNSLNVELNKTSKPLLNKVLHGFKLLGVLDLENLQIVKLPNSVVNLFNLRYLNLTGTQVKWSKFPIELENFTTPGHILTNVRQADEKDLCVVIDNMKLLHHLFLKADNEEELLRMDSLSSPPCLEKLKLVGKWEKKLKILNTYNCHQLNEIVIEKGVMPGLQSLSLGRCMELKALPHDIEYLTSLQEFSFLIVREETVGCICGEGSVGHRRFSTFPISAIISKPNLDCLLKAFLDCTT</sequence>
<keyword evidence="2" id="KW-1185">Reference proteome</keyword>
<evidence type="ECO:0008006" key="3">
    <source>
        <dbReference type="Google" id="ProtNLM"/>
    </source>
</evidence>
<dbReference type="InterPro" id="IPR027417">
    <property type="entry name" value="P-loop_NTPase"/>
</dbReference>
<evidence type="ECO:0000313" key="1">
    <source>
        <dbReference type="EMBL" id="CAK7336962.1"/>
    </source>
</evidence>
<dbReference type="SUPFAM" id="SSF52540">
    <property type="entry name" value="P-loop containing nucleoside triphosphate hydrolases"/>
    <property type="match status" value="1"/>
</dbReference>